<comment type="similarity">
    <text evidence="1">Belongs to the MinC family.</text>
</comment>
<dbReference type="PROSITE" id="PS51450">
    <property type="entry name" value="LRR"/>
    <property type="match status" value="1"/>
</dbReference>
<dbReference type="PANTHER" id="PTHR34108">
    <property type="entry name" value="SEPTUM SITE-DETERMINING PROTEIN MINC"/>
    <property type="match status" value="1"/>
</dbReference>
<dbReference type="InterPro" id="IPR001611">
    <property type="entry name" value="Leu-rich_rpt"/>
</dbReference>
<evidence type="ECO:0000259" key="6">
    <source>
        <dbReference type="Pfam" id="PF03775"/>
    </source>
</evidence>
<dbReference type="Pfam" id="PF05209">
    <property type="entry name" value="MinC_N"/>
    <property type="match status" value="1"/>
</dbReference>
<dbReference type="HAMAP" id="MF_00267">
    <property type="entry name" value="MinC"/>
    <property type="match status" value="1"/>
</dbReference>
<keyword evidence="2" id="KW-0132">Cell division</keyword>
<dbReference type="Gene3D" id="3.30.70.260">
    <property type="match status" value="1"/>
</dbReference>
<evidence type="ECO:0000256" key="2">
    <source>
        <dbReference type="ARBA" id="ARBA00022618"/>
    </source>
</evidence>
<dbReference type="NCBIfam" id="TIGR01222">
    <property type="entry name" value="minC"/>
    <property type="match status" value="1"/>
</dbReference>
<feature type="domain" description="Septum formation inhibitor MinC N-terminal" evidence="7">
    <location>
        <begin position="26"/>
        <end position="98"/>
    </location>
</feature>
<evidence type="ECO:0000259" key="7">
    <source>
        <dbReference type="Pfam" id="PF05209"/>
    </source>
</evidence>
<protein>
    <submittedName>
        <fullName evidence="8">Septum site-determining protein MinC</fullName>
    </submittedName>
</protein>
<dbReference type="InterPro" id="IPR005526">
    <property type="entry name" value="Septum_form_inhib_MinC_C"/>
</dbReference>
<dbReference type="GO" id="GO:0000917">
    <property type="term" value="P:division septum assembly"/>
    <property type="evidence" value="ECO:0007669"/>
    <property type="project" value="UniProtKB-KW"/>
</dbReference>
<evidence type="ECO:0000256" key="4">
    <source>
        <dbReference type="ARBA" id="ARBA00023306"/>
    </source>
</evidence>
<evidence type="ECO:0000256" key="3">
    <source>
        <dbReference type="ARBA" id="ARBA00023210"/>
    </source>
</evidence>
<reference evidence="8" key="1">
    <citation type="submission" date="2018-06" db="EMBL/GenBank/DDBJ databases">
        <authorList>
            <person name="Zhirakovskaya E."/>
        </authorList>
    </citation>
    <scope>NUCLEOTIDE SEQUENCE</scope>
</reference>
<dbReference type="Pfam" id="PF03775">
    <property type="entry name" value="MinC_C"/>
    <property type="match status" value="1"/>
</dbReference>
<name>A0A3B0Z606_9ZZZZ</name>
<feature type="domain" description="Septum formation inhibitor MinC C-terminal" evidence="6">
    <location>
        <begin position="171"/>
        <end position="273"/>
    </location>
</feature>
<dbReference type="GO" id="GO:0000902">
    <property type="term" value="P:cell morphogenesis"/>
    <property type="evidence" value="ECO:0007669"/>
    <property type="project" value="InterPro"/>
</dbReference>
<dbReference type="SUPFAM" id="SSF63848">
    <property type="entry name" value="Cell-division inhibitor MinC, C-terminal domain"/>
    <property type="match status" value="1"/>
</dbReference>
<dbReference type="GO" id="GO:0051302">
    <property type="term" value="P:regulation of cell division"/>
    <property type="evidence" value="ECO:0007669"/>
    <property type="project" value="InterPro"/>
</dbReference>
<dbReference type="AlphaFoldDB" id="A0A3B0Z606"/>
<dbReference type="InterPro" id="IPR013033">
    <property type="entry name" value="MinC"/>
</dbReference>
<evidence type="ECO:0000256" key="5">
    <source>
        <dbReference type="ARBA" id="ARBA00025606"/>
    </source>
</evidence>
<sequence length="276" mass="30238">MKTESTMNRQDNASEALISQENKTALELKGSVFTLTVLRLYSNNISSIENELKERLAVGPRFFEDAPIVIDIESLKDRDLDLDFKALSQLMRNLRLIPVGVRHGNMKQQQAAIAAGLALMKGGAIKDLPGMKTEPAVARKPVAQKQTAPIKKTELPDITATDSSTSKITKVISQPIRSGQQIYAQGGDLIVLAAVNAGAEVVADGNIHIYAPLRGRALAGIRGDTSARIFCQNMEAELVSIDGQYRVFEDKMHDELKDQAVQIFLKDGQLQIEQLN</sequence>
<proteinExistence type="inferred from homology"/>
<dbReference type="GO" id="GO:1901891">
    <property type="term" value="P:regulation of cell septum assembly"/>
    <property type="evidence" value="ECO:0007669"/>
    <property type="project" value="InterPro"/>
</dbReference>
<dbReference type="InterPro" id="IPR036145">
    <property type="entry name" value="MinC_C_sf"/>
</dbReference>
<dbReference type="PANTHER" id="PTHR34108:SF1">
    <property type="entry name" value="SEPTUM SITE-DETERMINING PROTEIN MINC"/>
    <property type="match status" value="1"/>
</dbReference>
<comment type="function">
    <text evidence="5">Cell division inhibitor that blocks the formation of polar Z ring septums. Rapidly oscillates between the poles of the cell to destabilize FtsZ filaments that have formed before they mature into polar Z rings. Prevents FtsZ polymerization.</text>
</comment>
<evidence type="ECO:0000256" key="1">
    <source>
        <dbReference type="ARBA" id="ARBA00006291"/>
    </source>
</evidence>
<accession>A0A3B0Z606</accession>
<organism evidence="8">
    <name type="scientific">hydrothermal vent metagenome</name>
    <dbReference type="NCBI Taxonomy" id="652676"/>
    <lineage>
        <taxon>unclassified sequences</taxon>
        <taxon>metagenomes</taxon>
        <taxon>ecological metagenomes</taxon>
    </lineage>
</organism>
<dbReference type="InterPro" id="IPR007874">
    <property type="entry name" value="MinC_N"/>
</dbReference>
<keyword evidence="4" id="KW-0131">Cell cycle</keyword>
<gene>
    <name evidence="8" type="ORF">MNBD_GAMMA16-2033</name>
</gene>
<dbReference type="Gene3D" id="2.160.20.70">
    <property type="match status" value="1"/>
</dbReference>
<dbReference type="InterPro" id="IPR016098">
    <property type="entry name" value="CAP/MinC_C"/>
</dbReference>
<keyword evidence="3" id="KW-0717">Septation</keyword>
<dbReference type="EMBL" id="UOFO01000045">
    <property type="protein sequence ID" value="VAW84430.1"/>
    <property type="molecule type" value="Genomic_DNA"/>
</dbReference>
<evidence type="ECO:0000313" key="8">
    <source>
        <dbReference type="EMBL" id="VAW84430.1"/>
    </source>
</evidence>